<dbReference type="KEGG" id="adin:H7849_11560"/>
<comment type="similarity">
    <text evidence="11">Belongs to the KdpC family.</text>
</comment>
<evidence type="ECO:0000256" key="9">
    <source>
        <dbReference type="ARBA" id="ARBA00023065"/>
    </source>
</evidence>
<dbReference type="GO" id="GO:0005524">
    <property type="term" value="F:ATP binding"/>
    <property type="evidence" value="ECO:0007669"/>
    <property type="project" value="UniProtKB-UniRule"/>
</dbReference>
<dbReference type="PANTHER" id="PTHR30042:SF2">
    <property type="entry name" value="POTASSIUM-TRANSPORTING ATPASE KDPC SUBUNIT"/>
    <property type="match status" value="1"/>
</dbReference>
<gene>
    <name evidence="11 12" type="primary">kdpC</name>
    <name evidence="12" type="ORF">H7849_11560</name>
</gene>
<dbReference type="PIRSF" id="PIRSF001296">
    <property type="entry name" value="K_ATPase_KdpC"/>
    <property type="match status" value="1"/>
</dbReference>
<dbReference type="InterPro" id="IPR003820">
    <property type="entry name" value="KdpC"/>
</dbReference>
<dbReference type="NCBIfam" id="NF001454">
    <property type="entry name" value="PRK00315.1"/>
    <property type="match status" value="1"/>
</dbReference>
<sequence length="188" mass="20237">MQKALIISIRFTLVTTLLLGIAYPLAVTAFGHLVFRDRADGQLITRNGQVIGSRIIGQSFSSDKYFHSRPSAAGNGYDATSSGGSNLAASNQKLVSRIQGDVAKYQQDGNSQPVPIDLVTVSGSGLDPDISPAAALFQVKRVAQARNLTEDEVHSLVESHIQPRQFGVLGEPRVNVLELNLALDQLQR</sequence>
<dbReference type="GO" id="GO:0005886">
    <property type="term" value="C:plasma membrane"/>
    <property type="evidence" value="ECO:0007669"/>
    <property type="project" value="UniProtKB-SubCell"/>
</dbReference>
<evidence type="ECO:0000256" key="4">
    <source>
        <dbReference type="ARBA" id="ARBA00022692"/>
    </source>
</evidence>
<dbReference type="Proteomes" id="UP000515312">
    <property type="component" value="Chromosome"/>
</dbReference>
<evidence type="ECO:0000256" key="3">
    <source>
        <dbReference type="ARBA" id="ARBA00022538"/>
    </source>
</evidence>
<reference evidence="12 13" key="1">
    <citation type="submission" date="2020-08" db="EMBL/GenBank/DDBJ databases">
        <title>Edaphobacter telluris sp. nov. and Acidobacterium dinghuensis sp. nov., two acidobacteria isolated from forest soil.</title>
        <authorList>
            <person name="Fu J."/>
            <person name="Qiu L."/>
        </authorList>
    </citation>
    <scope>NUCLEOTIDE SEQUENCE [LARGE SCALE GENOMIC DNA]</scope>
    <source>
        <strain evidence="12">4Y35</strain>
    </source>
</reference>
<protein>
    <recommendedName>
        <fullName evidence="11">Potassium-transporting ATPase KdpC subunit</fullName>
    </recommendedName>
    <alternativeName>
        <fullName evidence="11">ATP phosphohydrolase [potassium-transporting] C chain</fullName>
    </alternativeName>
    <alternativeName>
        <fullName evidence="11">Potassium-binding and translocating subunit C</fullName>
    </alternativeName>
    <alternativeName>
        <fullName evidence="11">Potassium-translocating ATPase C chain</fullName>
    </alternativeName>
</protein>
<dbReference type="HAMAP" id="MF_00276">
    <property type="entry name" value="KdpC"/>
    <property type="match status" value="1"/>
</dbReference>
<keyword evidence="1 11" id="KW-0813">Transport</keyword>
<keyword evidence="10 11" id="KW-0472">Membrane</keyword>
<keyword evidence="8 11" id="KW-1133">Transmembrane helix</keyword>
<name>A0A7G8BPJ4_9BACT</name>
<proteinExistence type="inferred from homology"/>
<evidence type="ECO:0000256" key="2">
    <source>
        <dbReference type="ARBA" id="ARBA00022475"/>
    </source>
</evidence>
<keyword evidence="13" id="KW-1185">Reference proteome</keyword>
<keyword evidence="6 11" id="KW-0067">ATP-binding</keyword>
<evidence type="ECO:0000256" key="1">
    <source>
        <dbReference type="ARBA" id="ARBA00022448"/>
    </source>
</evidence>
<dbReference type="PANTHER" id="PTHR30042">
    <property type="entry name" value="POTASSIUM-TRANSPORTING ATPASE C CHAIN"/>
    <property type="match status" value="1"/>
</dbReference>
<dbReference type="GO" id="GO:0008556">
    <property type="term" value="F:P-type potassium transmembrane transporter activity"/>
    <property type="evidence" value="ECO:0007669"/>
    <property type="project" value="InterPro"/>
</dbReference>
<evidence type="ECO:0000313" key="12">
    <source>
        <dbReference type="EMBL" id="QNI34464.1"/>
    </source>
</evidence>
<keyword evidence="9 11" id="KW-0406">Ion transport</keyword>
<evidence type="ECO:0000313" key="13">
    <source>
        <dbReference type="Proteomes" id="UP000515312"/>
    </source>
</evidence>
<accession>A0A7G8BPJ4</accession>
<evidence type="ECO:0000256" key="8">
    <source>
        <dbReference type="ARBA" id="ARBA00022989"/>
    </source>
</evidence>
<organism evidence="12 13">
    <name type="scientific">Alloacidobacterium dinghuense</name>
    <dbReference type="NCBI Taxonomy" id="2763107"/>
    <lineage>
        <taxon>Bacteria</taxon>
        <taxon>Pseudomonadati</taxon>
        <taxon>Acidobacteriota</taxon>
        <taxon>Terriglobia</taxon>
        <taxon>Terriglobales</taxon>
        <taxon>Acidobacteriaceae</taxon>
        <taxon>Alloacidobacterium</taxon>
    </lineage>
</organism>
<dbReference type="Pfam" id="PF02669">
    <property type="entry name" value="KdpC"/>
    <property type="match status" value="1"/>
</dbReference>
<dbReference type="EMBL" id="CP060394">
    <property type="protein sequence ID" value="QNI34464.1"/>
    <property type="molecule type" value="Genomic_DNA"/>
</dbReference>
<keyword evidence="2 11" id="KW-1003">Cell membrane</keyword>
<keyword evidence="7 11" id="KW-0630">Potassium</keyword>
<comment type="function">
    <text evidence="11">Part of the high-affinity ATP-driven potassium transport (or Kdp) system, which catalyzes the hydrolysis of ATP coupled with the electrogenic transport of potassium into the cytoplasm. This subunit acts as a catalytic chaperone that increases the ATP-binding affinity of the ATP-hydrolyzing subunit KdpB by the formation of a transient KdpB/KdpC/ATP ternary complex.</text>
</comment>
<evidence type="ECO:0000256" key="11">
    <source>
        <dbReference type="HAMAP-Rule" id="MF_00276"/>
    </source>
</evidence>
<keyword evidence="3 11" id="KW-0633">Potassium transport</keyword>
<evidence type="ECO:0000256" key="7">
    <source>
        <dbReference type="ARBA" id="ARBA00022958"/>
    </source>
</evidence>
<evidence type="ECO:0000256" key="10">
    <source>
        <dbReference type="ARBA" id="ARBA00023136"/>
    </source>
</evidence>
<dbReference type="RefSeq" id="WP_186746664.1">
    <property type="nucleotide sequence ID" value="NZ_CP060394.1"/>
</dbReference>
<dbReference type="AlphaFoldDB" id="A0A7G8BPJ4"/>
<keyword evidence="4 11" id="KW-0812">Transmembrane</keyword>
<evidence type="ECO:0000256" key="5">
    <source>
        <dbReference type="ARBA" id="ARBA00022741"/>
    </source>
</evidence>
<keyword evidence="5 11" id="KW-0547">Nucleotide-binding</keyword>
<comment type="subunit">
    <text evidence="11">The system is composed of three essential subunits: KdpA, KdpB and KdpC.</text>
</comment>
<dbReference type="NCBIfam" id="TIGR00681">
    <property type="entry name" value="kdpC"/>
    <property type="match status" value="1"/>
</dbReference>
<evidence type="ECO:0000256" key="6">
    <source>
        <dbReference type="ARBA" id="ARBA00022840"/>
    </source>
</evidence>
<comment type="subcellular location">
    <subcellularLocation>
        <location evidence="11">Cell membrane</location>
        <topology evidence="11">Single-pass membrane protein</topology>
    </subcellularLocation>
</comment>